<evidence type="ECO:0000256" key="2">
    <source>
        <dbReference type="ARBA" id="ARBA00022473"/>
    </source>
</evidence>
<evidence type="ECO:0000313" key="10">
    <source>
        <dbReference type="Proteomes" id="UP001237642"/>
    </source>
</evidence>
<dbReference type="Gene3D" id="1.10.10.60">
    <property type="entry name" value="Homeodomain-like"/>
    <property type="match status" value="1"/>
</dbReference>
<dbReference type="GO" id="GO:0006355">
    <property type="term" value="P:regulation of DNA-templated transcription"/>
    <property type="evidence" value="ECO:0007669"/>
    <property type="project" value="InterPro"/>
</dbReference>
<dbReference type="PANTHER" id="PTHR31496">
    <property type="entry name" value="TRANSCRIPTION FACTOR KAN2-RELATED"/>
    <property type="match status" value="1"/>
</dbReference>
<sequence>MPSEGIFVEPNATTSSSSSLPDLSLHISLPNTTAPDCNDMIGSDNNISATQLSLTHPANDRNIYAHTDFTREQTPHFMNPFLYQNHVDSLSSSINQSSRPINRIPHVYQNRFFPFLPSYPNDSSSYISHSPNYSAKSDQMSSILNNTFPNYRSFSGGNSSMPGGPSRYSGGSSNDHHLNNQLGVRVSEDSHYGMMRTKRSMRAPRMRWTSTLHSRFVHAVELLGGHERATPKSVLELMDVKDLTLAHVKSHLQMYRTVKTTDKAAAPSGQSGGSGEDDISSLGSSGRYVDPRPPSHPRLCTNSSSFSNSREDWLQSSKDTDAIRPLSTGISQQRSGHQIQEYDSQQLKCYIGSSLHKKKLSLEFTLGRPG</sequence>
<dbReference type="InterPro" id="IPR044847">
    <property type="entry name" value="KAN_fam"/>
</dbReference>
<dbReference type="PANTHER" id="PTHR31496:SF3">
    <property type="entry name" value="TRANSCRIPTION REPRESSOR KAN1"/>
    <property type="match status" value="1"/>
</dbReference>
<keyword evidence="3" id="KW-0221">Differentiation</keyword>
<keyword evidence="6" id="KW-0539">Nucleus</keyword>
<evidence type="ECO:0000256" key="7">
    <source>
        <dbReference type="SAM" id="MobiDB-lite"/>
    </source>
</evidence>
<evidence type="ECO:0000256" key="3">
    <source>
        <dbReference type="ARBA" id="ARBA00022782"/>
    </source>
</evidence>
<dbReference type="EMBL" id="JAUIZM010000005">
    <property type="protein sequence ID" value="KAK1384564.1"/>
    <property type="molecule type" value="Genomic_DNA"/>
</dbReference>
<evidence type="ECO:0000256" key="1">
    <source>
        <dbReference type="ARBA" id="ARBA00004123"/>
    </source>
</evidence>
<protein>
    <submittedName>
        <fullName evidence="9">Transcription repressor KAN1</fullName>
    </submittedName>
</protein>
<evidence type="ECO:0000256" key="5">
    <source>
        <dbReference type="ARBA" id="ARBA00023163"/>
    </source>
</evidence>
<dbReference type="AlphaFoldDB" id="A0AAD8IF03"/>
<gene>
    <name evidence="9" type="ORF">POM88_022299</name>
</gene>
<reference evidence="9" key="2">
    <citation type="submission" date="2023-05" db="EMBL/GenBank/DDBJ databases">
        <authorList>
            <person name="Schelkunov M.I."/>
        </authorList>
    </citation>
    <scope>NUCLEOTIDE SEQUENCE</scope>
    <source>
        <strain evidence="9">Hsosn_3</strain>
        <tissue evidence="9">Leaf</tissue>
    </source>
</reference>
<name>A0AAD8IF03_9APIA</name>
<keyword evidence="2" id="KW-0217">Developmental protein</keyword>
<comment type="subcellular location">
    <subcellularLocation>
        <location evidence="1">Nucleus</location>
    </subcellularLocation>
</comment>
<comment type="caution">
    <text evidence="9">The sequence shown here is derived from an EMBL/GenBank/DDBJ whole genome shotgun (WGS) entry which is preliminary data.</text>
</comment>
<feature type="compositionally biased region" description="Low complexity" evidence="7">
    <location>
        <begin position="154"/>
        <end position="173"/>
    </location>
</feature>
<evidence type="ECO:0000256" key="6">
    <source>
        <dbReference type="ARBA" id="ARBA00023242"/>
    </source>
</evidence>
<feature type="region of interest" description="Disordered" evidence="7">
    <location>
        <begin position="154"/>
        <end position="179"/>
    </location>
</feature>
<keyword evidence="4" id="KW-0805">Transcription regulation</keyword>
<organism evidence="9 10">
    <name type="scientific">Heracleum sosnowskyi</name>
    <dbReference type="NCBI Taxonomy" id="360622"/>
    <lineage>
        <taxon>Eukaryota</taxon>
        <taxon>Viridiplantae</taxon>
        <taxon>Streptophyta</taxon>
        <taxon>Embryophyta</taxon>
        <taxon>Tracheophyta</taxon>
        <taxon>Spermatophyta</taxon>
        <taxon>Magnoliopsida</taxon>
        <taxon>eudicotyledons</taxon>
        <taxon>Gunneridae</taxon>
        <taxon>Pentapetalae</taxon>
        <taxon>asterids</taxon>
        <taxon>campanulids</taxon>
        <taxon>Apiales</taxon>
        <taxon>Apiaceae</taxon>
        <taxon>Apioideae</taxon>
        <taxon>apioid superclade</taxon>
        <taxon>Tordylieae</taxon>
        <taxon>Tordyliinae</taxon>
        <taxon>Heracleum</taxon>
    </lineage>
</organism>
<dbReference type="InterPro" id="IPR001005">
    <property type="entry name" value="SANT/Myb"/>
</dbReference>
<keyword evidence="5" id="KW-0804">Transcription</keyword>
<dbReference type="InterPro" id="IPR006447">
    <property type="entry name" value="Myb_dom_plants"/>
</dbReference>
<dbReference type="Pfam" id="PF00249">
    <property type="entry name" value="Myb_DNA-binding"/>
    <property type="match status" value="1"/>
</dbReference>
<feature type="compositionally biased region" description="Polar residues" evidence="7">
    <location>
        <begin position="328"/>
        <end position="339"/>
    </location>
</feature>
<dbReference type="FunFam" id="1.10.10.60:FF:000002">
    <property type="entry name" value="Myb family transcription factor"/>
    <property type="match status" value="1"/>
</dbReference>
<dbReference type="GO" id="GO:0005634">
    <property type="term" value="C:nucleus"/>
    <property type="evidence" value="ECO:0007669"/>
    <property type="project" value="UniProtKB-SubCell"/>
</dbReference>
<feature type="region of interest" description="Disordered" evidence="7">
    <location>
        <begin position="1"/>
        <end position="22"/>
    </location>
</feature>
<dbReference type="GO" id="GO:0010158">
    <property type="term" value="P:abaxial cell fate specification"/>
    <property type="evidence" value="ECO:0007669"/>
    <property type="project" value="InterPro"/>
</dbReference>
<feature type="compositionally biased region" description="Basic and acidic residues" evidence="7">
    <location>
        <begin position="309"/>
        <end position="322"/>
    </location>
</feature>
<accession>A0AAD8IF03</accession>
<dbReference type="InterPro" id="IPR009057">
    <property type="entry name" value="Homeodomain-like_sf"/>
</dbReference>
<evidence type="ECO:0000256" key="4">
    <source>
        <dbReference type="ARBA" id="ARBA00023015"/>
    </source>
</evidence>
<reference evidence="9" key="1">
    <citation type="submission" date="2023-02" db="EMBL/GenBank/DDBJ databases">
        <title>Genome of toxic invasive species Heracleum sosnowskyi carries increased number of genes despite the absence of recent whole-genome duplications.</title>
        <authorList>
            <person name="Schelkunov M."/>
            <person name="Shtratnikova V."/>
            <person name="Makarenko M."/>
            <person name="Klepikova A."/>
            <person name="Omelchenko D."/>
            <person name="Novikova G."/>
            <person name="Obukhova E."/>
            <person name="Bogdanov V."/>
            <person name="Penin A."/>
            <person name="Logacheva M."/>
        </authorList>
    </citation>
    <scope>NUCLEOTIDE SEQUENCE</scope>
    <source>
        <strain evidence="9">Hsosn_3</strain>
        <tissue evidence="9">Leaf</tissue>
    </source>
</reference>
<dbReference type="GO" id="GO:0000976">
    <property type="term" value="F:transcription cis-regulatory region binding"/>
    <property type="evidence" value="ECO:0007669"/>
    <property type="project" value="InterPro"/>
</dbReference>
<proteinExistence type="predicted"/>
<feature type="region of interest" description="Disordered" evidence="7">
    <location>
        <begin position="261"/>
        <end position="339"/>
    </location>
</feature>
<dbReference type="NCBIfam" id="TIGR01557">
    <property type="entry name" value="myb_SHAQKYF"/>
    <property type="match status" value="1"/>
</dbReference>
<keyword evidence="10" id="KW-1185">Reference proteome</keyword>
<evidence type="ECO:0000259" key="8">
    <source>
        <dbReference type="Pfam" id="PF00249"/>
    </source>
</evidence>
<evidence type="ECO:0000313" key="9">
    <source>
        <dbReference type="EMBL" id="KAK1384564.1"/>
    </source>
</evidence>
<dbReference type="Proteomes" id="UP001237642">
    <property type="component" value="Unassembled WGS sequence"/>
</dbReference>
<dbReference type="SUPFAM" id="SSF46689">
    <property type="entry name" value="Homeodomain-like"/>
    <property type="match status" value="1"/>
</dbReference>
<feature type="domain" description="Myb-like" evidence="8">
    <location>
        <begin position="205"/>
        <end position="256"/>
    </location>
</feature>